<feature type="domain" description="Creatinase N-terminal" evidence="2">
    <location>
        <begin position="18"/>
        <end position="160"/>
    </location>
</feature>
<evidence type="ECO:0000313" key="4">
    <source>
        <dbReference type="Proteomes" id="UP000635726"/>
    </source>
</evidence>
<dbReference type="Pfam" id="PF01321">
    <property type="entry name" value="Creatinase_N"/>
    <property type="match status" value="1"/>
</dbReference>
<reference evidence="3" key="1">
    <citation type="journal article" date="2014" name="Int. J. Syst. Evol. Microbiol.">
        <title>Complete genome sequence of Corynebacterium casei LMG S-19264T (=DSM 44701T), isolated from a smear-ripened cheese.</title>
        <authorList>
            <consortium name="US DOE Joint Genome Institute (JGI-PGF)"/>
            <person name="Walter F."/>
            <person name="Albersmeier A."/>
            <person name="Kalinowski J."/>
            <person name="Ruckert C."/>
        </authorList>
    </citation>
    <scope>NUCLEOTIDE SEQUENCE</scope>
    <source>
        <strain evidence="3">JCM 14371</strain>
    </source>
</reference>
<dbReference type="InterPro" id="IPR050659">
    <property type="entry name" value="Peptidase_M24B"/>
</dbReference>
<dbReference type="SUPFAM" id="SSF55920">
    <property type="entry name" value="Creatinase/aminopeptidase"/>
    <property type="match status" value="1"/>
</dbReference>
<dbReference type="SUPFAM" id="SSF53092">
    <property type="entry name" value="Creatinase/prolidase N-terminal domain"/>
    <property type="match status" value="1"/>
</dbReference>
<keyword evidence="4" id="KW-1185">Reference proteome</keyword>
<name>A0A917P9Y5_9DEIO</name>
<sequence length="406" mass="44062">MTQPDARLEITPDEYRQRRERLCLLLQAQGLDAVCVFAPVRVAYLSGFFFSATERPIALIVTASGEVAALLPRLEVSHYELQGPGGTLLEVYAEYPGGGSGRHPMRHLQDLLTRLGLQDRRVAADVDGYEHRWGYRGPALSEVLGRPVPSALALIDDLRAVKSSAEIALMREACRWGDHAHRLMQDGLHVGAQELLVSHAASLQATEDLLGTLGGRYVPKSREGMPANAMFIRGANTAHPHGLHQAGPVQRGDVLVTGAYGIIGGYESELERTMIVGDPGPDVARYFGAMLTAQQVAFGALRPGRTCAEVEADVRRFIRDELGMDGLVRHHTGHAFGLEGHEHPFLDLDDHSVIVPGMVFSVEPGLYVPDVAGFRHSDTVVVTATGNERLSLYPRDLASLTVPVPG</sequence>
<protein>
    <submittedName>
        <fullName evidence="3">Xaa-Pro aminopeptidase</fullName>
    </submittedName>
</protein>
<dbReference type="Proteomes" id="UP000635726">
    <property type="component" value="Unassembled WGS sequence"/>
</dbReference>
<dbReference type="Pfam" id="PF00557">
    <property type="entry name" value="Peptidase_M24"/>
    <property type="match status" value="1"/>
</dbReference>
<dbReference type="GO" id="GO:0004177">
    <property type="term" value="F:aminopeptidase activity"/>
    <property type="evidence" value="ECO:0007669"/>
    <property type="project" value="UniProtKB-KW"/>
</dbReference>
<evidence type="ECO:0000259" key="1">
    <source>
        <dbReference type="Pfam" id="PF00557"/>
    </source>
</evidence>
<gene>
    <name evidence="3" type="ORF">GCM10008939_10600</name>
</gene>
<dbReference type="InterPro" id="IPR000994">
    <property type="entry name" value="Pept_M24"/>
</dbReference>
<evidence type="ECO:0000259" key="2">
    <source>
        <dbReference type="Pfam" id="PF01321"/>
    </source>
</evidence>
<dbReference type="InterPro" id="IPR036005">
    <property type="entry name" value="Creatinase/aminopeptidase-like"/>
</dbReference>
<comment type="caution">
    <text evidence="3">The sequence shown here is derived from an EMBL/GenBank/DDBJ whole genome shotgun (WGS) entry which is preliminary data.</text>
</comment>
<feature type="domain" description="Peptidase M24" evidence="1">
    <location>
        <begin position="169"/>
        <end position="384"/>
    </location>
</feature>
<dbReference type="Gene3D" id="3.40.350.10">
    <property type="entry name" value="Creatinase/prolidase N-terminal domain"/>
    <property type="match status" value="1"/>
</dbReference>
<keyword evidence="3" id="KW-0645">Protease</keyword>
<dbReference type="Gene3D" id="3.90.230.10">
    <property type="entry name" value="Creatinase/methionine aminopeptidase superfamily"/>
    <property type="match status" value="1"/>
</dbReference>
<keyword evidence="3" id="KW-0031">Aminopeptidase</keyword>
<proteinExistence type="predicted"/>
<keyword evidence="3" id="KW-0378">Hydrolase</keyword>
<dbReference type="EMBL" id="BMOE01000002">
    <property type="protein sequence ID" value="GGJ68125.1"/>
    <property type="molecule type" value="Genomic_DNA"/>
</dbReference>
<reference evidence="3" key="2">
    <citation type="submission" date="2020-09" db="EMBL/GenBank/DDBJ databases">
        <authorList>
            <person name="Sun Q."/>
            <person name="Ohkuma M."/>
        </authorList>
    </citation>
    <scope>NUCLEOTIDE SEQUENCE</scope>
    <source>
        <strain evidence="3">JCM 14371</strain>
    </source>
</reference>
<dbReference type="RefSeq" id="WP_188961218.1">
    <property type="nucleotide sequence ID" value="NZ_BMOE01000002.1"/>
</dbReference>
<organism evidence="3 4">
    <name type="scientific">Deinococcus aquiradiocola</name>
    <dbReference type="NCBI Taxonomy" id="393059"/>
    <lineage>
        <taxon>Bacteria</taxon>
        <taxon>Thermotogati</taxon>
        <taxon>Deinococcota</taxon>
        <taxon>Deinococci</taxon>
        <taxon>Deinococcales</taxon>
        <taxon>Deinococcaceae</taxon>
        <taxon>Deinococcus</taxon>
    </lineage>
</organism>
<accession>A0A917P9Y5</accession>
<dbReference type="CDD" id="cd01066">
    <property type="entry name" value="APP_MetAP"/>
    <property type="match status" value="1"/>
</dbReference>
<dbReference type="AlphaFoldDB" id="A0A917P9Y5"/>
<dbReference type="InterPro" id="IPR000587">
    <property type="entry name" value="Creatinase_N"/>
</dbReference>
<dbReference type="InterPro" id="IPR029149">
    <property type="entry name" value="Creatin/AminoP/Spt16_N"/>
</dbReference>
<evidence type="ECO:0000313" key="3">
    <source>
        <dbReference type="EMBL" id="GGJ68125.1"/>
    </source>
</evidence>
<dbReference type="PANTHER" id="PTHR46112:SF2">
    <property type="entry name" value="XAA-PRO AMINOPEPTIDASE P-RELATED"/>
    <property type="match status" value="1"/>
</dbReference>
<dbReference type="PANTHER" id="PTHR46112">
    <property type="entry name" value="AMINOPEPTIDASE"/>
    <property type="match status" value="1"/>
</dbReference>